<sequence>MSGHSHSHDHGGHSHDHAAQPDHGHSHEILDGPGSFLGREMPIIEGRDWKERAFTVGIGGPVGSGKTALMLSLCQQLRNDYSIAAVTNDIFTREDCEFLTRHSALPSSRIRAIETGGCPHAAVREDISANLAALTDLHREFNTEILLIESGGDNLAANYSRELADFIIYVIDVSGGDKIPRKGGPGITQSDLLVVNKTDLAGLIGADLGVMERDARRMREGGPTIFAQVKNGVNADVIRDMVVSAWKGSGAAAVGGK</sequence>
<feature type="region of interest" description="Disordered" evidence="6">
    <location>
        <begin position="1"/>
        <end position="32"/>
    </location>
</feature>
<comment type="similarity">
    <text evidence="1">Belongs to the SIMIBI class G3E GTPase family. UreG subfamily.</text>
</comment>
<protein>
    <recommendedName>
        <fullName evidence="7">CobW/HypB/UreG nucleotide-binding domain-containing protein</fullName>
    </recommendedName>
</protein>
<dbReference type="InterPro" id="IPR027417">
    <property type="entry name" value="P-loop_NTPase"/>
</dbReference>
<name>A0A2P7YW49_9PEZI</name>
<keyword evidence="4" id="KW-0342">GTP-binding</keyword>
<dbReference type="OrthoDB" id="10063137at2759"/>
<evidence type="ECO:0000256" key="5">
    <source>
        <dbReference type="ARBA" id="ARBA00023186"/>
    </source>
</evidence>
<dbReference type="PANTHER" id="PTHR31715">
    <property type="entry name" value="UREASE ACCESSORY PROTEIN G"/>
    <property type="match status" value="1"/>
</dbReference>
<reference evidence="8 9" key="1">
    <citation type="submission" date="2017-05" db="EMBL/GenBank/DDBJ databases">
        <title>Draft genome sequence of Elsinoe australis.</title>
        <authorList>
            <person name="Cheng Q."/>
        </authorList>
    </citation>
    <scope>NUCLEOTIDE SEQUENCE [LARGE SCALE GENOMIC DNA]</scope>
    <source>
        <strain evidence="8 9">NL1</strain>
    </source>
</reference>
<gene>
    <name evidence="8" type="ORF">B9Z65_8133</name>
</gene>
<keyword evidence="5" id="KW-0143">Chaperone</keyword>
<dbReference type="InterPro" id="IPR004400">
    <property type="entry name" value="UreG"/>
</dbReference>
<dbReference type="Gene3D" id="3.40.50.300">
    <property type="entry name" value="P-loop containing nucleotide triphosphate hydrolases"/>
    <property type="match status" value="1"/>
</dbReference>
<dbReference type="GO" id="GO:0003924">
    <property type="term" value="F:GTPase activity"/>
    <property type="evidence" value="ECO:0007669"/>
    <property type="project" value="InterPro"/>
</dbReference>
<dbReference type="GO" id="GO:0005525">
    <property type="term" value="F:GTP binding"/>
    <property type="evidence" value="ECO:0007669"/>
    <property type="project" value="UniProtKB-KW"/>
</dbReference>
<evidence type="ECO:0000259" key="7">
    <source>
        <dbReference type="Pfam" id="PF02492"/>
    </source>
</evidence>
<proteinExistence type="inferred from homology"/>
<dbReference type="AlphaFoldDB" id="A0A2P7YW49"/>
<dbReference type="HAMAP" id="MF_01389">
    <property type="entry name" value="UreG"/>
    <property type="match status" value="1"/>
</dbReference>
<keyword evidence="3" id="KW-0996">Nickel insertion</keyword>
<dbReference type="InterPro" id="IPR003495">
    <property type="entry name" value="CobW/HypB/UreG_nucleotide-bd"/>
</dbReference>
<evidence type="ECO:0000256" key="3">
    <source>
        <dbReference type="ARBA" id="ARBA00022988"/>
    </source>
</evidence>
<dbReference type="STRING" id="40998.A0A2P7YW49"/>
<evidence type="ECO:0000256" key="4">
    <source>
        <dbReference type="ARBA" id="ARBA00023134"/>
    </source>
</evidence>
<dbReference type="EMBL" id="NHZQ01000363">
    <property type="protein sequence ID" value="PSK40193.1"/>
    <property type="molecule type" value="Genomic_DNA"/>
</dbReference>
<comment type="caution">
    <text evidence="8">The sequence shown here is derived from an EMBL/GenBank/DDBJ whole genome shotgun (WGS) entry which is preliminary data.</text>
</comment>
<feature type="compositionally biased region" description="Basic and acidic residues" evidence="6">
    <location>
        <begin position="1"/>
        <end position="30"/>
    </location>
</feature>
<dbReference type="CDD" id="cd05540">
    <property type="entry name" value="UreG"/>
    <property type="match status" value="1"/>
</dbReference>
<keyword evidence="9" id="KW-1185">Reference proteome</keyword>
<organism evidence="8 9">
    <name type="scientific">Elsinoe australis</name>
    <dbReference type="NCBI Taxonomy" id="40998"/>
    <lineage>
        <taxon>Eukaryota</taxon>
        <taxon>Fungi</taxon>
        <taxon>Dikarya</taxon>
        <taxon>Ascomycota</taxon>
        <taxon>Pezizomycotina</taxon>
        <taxon>Dothideomycetes</taxon>
        <taxon>Dothideomycetidae</taxon>
        <taxon>Myriangiales</taxon>
        <taxon>Elsinoaceae</taxon>
        <taxon>Elsinoe</taxon>
    </lineage>
</organism>
<keyword evidence="2" id="KW-0547">Nucleotide-binding</keyword>
<evidence type="ECO:0000256" key="2">
    <source>
        <dbReference type="ARBA" id="ARBA00022741"/>
    </source>
</evidence>
<evidence type="ECO:0000256" key="6">
    <source>
        <dbReference type="SAM" id="MobiDB-lite"/>
    </source>
</evidence>
<dbReference type="Proteomes" id="UP000243723">
    <property type="component" value="Unassembled WGS sequence"/>
</dbReference>
<dbReference type="SUPFAM" id="SSF52540">
    <property type="entry name" value="P-loop containing nucleoside triphosphate hydrolases"/>
    <property type="match status" value="1"/>
</dbReference>
<evidence type="ECO:0000313" key="8">
    <source>
        <dbReference type="EMBL" id="PSK40193.1"/>
    </source>
</evidence>
<accession>A0A2P7YW49</accession>
<evidence type="ECO:0000256" key="1">
    <source>
        <dbReference type="ARBA" id="ARBA00005732"/>
    </source>
</evidence>
<dbReference type="FunFam" id="3.40.50.300:FF:000208">
    <property type="entry name" value="Urease accessory protein UreG"/>
    <property type="match status" value="1"/>
</dbReference>
<dbReference type="Pfam" id="PF02492">
    <property type="entry name" value="cobW"/>
    <property type="match status" value="1"/>
</dbReference>
<dbReference type="GO" id="GO:0043419">
    <property type="term" value="P:urea catabolic process"/>
    <property type="evidence" value="ECO:0007669"/>
    <property type="project" value="InterPro"/>
</dbReference>
<dbReference type="PANTHER" id="PTHR31715:SF0">
    <property type="entry name" value="UREASE ACCESSORY PROTEIN G"/>
    <property type="match status" value="1"/>
</dbReference>
<feature type="domain" description="CobW/HypB/UreG nucleotide-binding" evidence="7">
    <location>
        <begin position="55"/>
        <end position="224"/>
    </location>
</feature>
<evidence type="ECO:0000313" key="9">
    <source>
        <dbReference type="Proteomes" id="UP000243723"/>
    </source>
</evidence>
<dbReference type="GO" id="GO:0016151">
    <property type="term" value="F:nickel cation binding"/>
    <property type="evidence" value="ECO:0007669"/>
    <property type="project" value="InterPro"/>
</dbReference>
<dbReference type="NCBIfam" id="TIGR00101">
    <property type="entry name" value="ureG"/>
    <property type="match status" value="1"/>
</dbReference>